<protein>
    <submittedName>
        <fullName evidence="2">Uncharacterized protein</fullName>
    </submittedName>
</protein>
<organism evidence="2 3">
    <name type="scientific">Armillaria borealis</name>
    <dbReference type="NCBI Taxonomy" id="47425"/>
    <lineage>
        <taxon>Eukaryota</taxon>
        <taxon>Fungi</taxon>
        <taxon>Dikarya</taxon>
        <taxon>Basidiomycota</taxon>
        <taxon>Agaricomycotina</taxon>
        <taxon>Agaricomycetes</taxon>
        <taxon>Agaricomycetidae</taxon>
        <taxon>Agaricales</taxon>
        <taxon>Marasmiineae</taxon>
        <taxon>Physalacriaceae</taxon>
        <taxon>Armillaria</taxon>
    </lineage>
</organism>
<feature type="transmembrane region" description="Helical" evidence="1">
    <location>
        <begin position="12"/>
        <end position="35"/>
    </location>
</feature>
<evidence type="ECO:0000313" key="3">
    <source>
        <dbReference type="Proteomes" id="UP001175226"/>
    </source>
</evidence>
<keyword evidence="3" id="KW-1185">Reference proteome</keyword>
<sequence length="74" mass="8328">MLTLSWVSVIFGWYNVIPFTVSMSHVPCVLSLLPWCLYPSVWIWLVRSVSFCAPAVLYPLTLLACLALTVLLRG</sequence>
<keyword evidence="1" id="KW-1133">Transmembrane helix</keyword>
<dbReference type="EMBL" id="JAUEPT010000047">
    <property type="protein sequence ID" value="KAK0437693.1"/>
    <property type="molecule type" value="Genomic_DNA"/>
</dbReference>
<dbReference type="AlphaFoldDB" id="A0AA39J7X2"/>
<reference evidence="2" key="1">
    <citation type="submission" date="2023-06" db="EMBL/GenBank/DDBJ databases">
        <authorList>
            <consortium name="Lawrence Berkeley National Laboratory"/>
            <person name="Ahrendt S."/>
            <person name="Sahu N."/>
            <person name="Indic B."/>
            <person name="Wong-Bajracharya J."/>
            <person name="Merenyi Z."/>
            <person name="Ke H.-M."/>
            <person name="Monk M."/>
            <person name="Kocsube S."/>
            <person name="Drula E."/>
            <person name="Lipzen A."/>
            <person name="Balint B."/>
            <person name="Henrissat B."/>
            <person name="Andreopoulos B."/>
            <person name="Martin F.M."/>
            <person name="Harder C.B."/>
            <person name="Rigling D."/>
            <person name="Ford K.L."/>
            <person name="Foster G.D."/>
            <person name="Pangilinan J."/>
            <person name="Papanicolaou A."/>
            <person name="Barry K."/>
            <person name="LaButti K."/>
            <person name="Viragh M."/>
            <person name="Koriabine M."/>
            <person name="Yan M."/>
            <person name="Riley R."/>
            <person name="Champramary S."/>
            <person name="Plett K.L."/>
            <person name="Tsai I.J."/>
            <person name="Slot J."/>
            <person name="Sipos G."/>
            <person name="Plett J."/>
            <person name="Nagy L.G."/>
            <person name="Grigoriev I.V."/>
        </authorList>
    </citation>
    <scope>NUCLEOTIDE SEQUENCE</scope>
    <source>
        <strain evidence="2">FPL87.14</strain>
    </source>
</reference>
<feature type="transmembrane region" description="Helical" evidence="1">
    <location>
        <begin position="41"/>
        <end position="72"/>
    </location>
</feature>
<comment type="caution">
    <text evidence="2">The sequence shown here is derived from an EMBL/GenBank/DDBJ whole genome shotgun (WGS) entry which is preliminary data.</text>
</comment>
<proteinExistence type="predicted"/>
<evidence type="ECO:0000313" key="2">
    <source>
        <dbReference type="EMBL" id="KAK0437693.1"/>
    </source>
</evidence>
<name>A0AA39J7X2_9AGAR</name>
<evidence type="ECO:0000256" key="1">
    <source>
        <dbReference type="SAM" id="Phobius"/>
    </source>
</evidence>
<gene>
    <name evidence="2" type="ORF">EV421DRAFT_1007575</name>
</gene>
<keyword evidence="1" id="KW-0472">Membrane</keyword>
<keyword evidence="1" id="KW-0812">Transmembrane</keyword>
<dbReference type="Proteomes" id="UP001175226">
    <property type="component" value="Unassembled WGS sequence"/>
</dbReference>
<accession>A0AA39J7X2</accession>